<protein>
    <recommendedName>
        <fullName evidence="3">NAD(P)-binding domain-containing protein</fullName>
    </recommendedName>
</protein>
<accession>A0A859FAR3</accession>
<name>A0A859FAR3_9BACI</name>
<dbReference type="EMBL" id="CP041372">
    <property type="protein sequence ID" value="QKS69594.1"/>
    <property type="molecule type" value="Genomic_DNA"/>
</dbReference>
<organism evidence="1 2">
    <name type="scientific">Paenalkalicoccus suaedae</name>
    <dbReference type="NCBI Taxonomy" id="2592382"/>
    <lineage>
        <taxon>Bacteria</taxon>
        <taxon>Bacillati</taxon>
        <taxon>Bacillota</taxon>
        <taxon>Bacilli</taxon>
        <taxon>Bacillales</taxon>
        <taxon>Bacillaceae</taxon>
        <taxon>Paenalkalicoccus</taxon>
    </lineage>
</organism>
<evidence type="ECO:0008006" key="3">
    <source>
        <dbReference type="Google" id="ProtNLM"/>
    </source>
</evidence>
<dbReference type="AlphaFoldDB" id="A0A859FAR3"/>
<dbReference type="RefSeq" id="WP_176007611.1">
    <property type="nucleotide sequence ID" value="NZ_CP041372.2"/>
</dbReference>
<reference evidence="2" key="1">
    <citation type="submission" date="2019-07" db="EMBL/GenBank/DDBJ databases">
        <title>Bacillus alkalisoli sp. nov. isolated from saline soil.</title>
        <authorList>
            <person name="Sun J.-Q."/>
            <person name="Xu L."/>
        </authorList>
    </citation>
    <scope>NUCLEOTIDE SEQUENCE [LARGE SCALE GENOMIC DNA]</scope>
    <source>
        <strain evidence="2">M4U3P1</strain>
    </source>
</reference>
<proteinExistence type="predicted"/>
<keyword evidence="2" id="KW-1185">Reference proteome</keyword>
<sequence>MSELVLICRFYDRCNIYHVVDMQAAVGFKPKTTIEDGLQQFMDWYVEYYGKK</sequence>
<evidence type="ECO:0000313" key="2">
    <source>
        <dbReference type="Proteomes" id="UP000318138"/>
    </source>
</evidence>
<evidence type="ECO:0000313" key="1">
    <source>
        <dbReference type="EMBL" id="QKS69594.1"/>
    </source>
</evidence>
<gene>
    <name evidence="1" type="ORF">FLK61_38955</name>
</gene>
<dbReference type="KEGG" id="psua:FLK61_38955"/>
<dbReference type="Proteomes" id="UP000318138">
    <property type="component" value="Chromosome"/>
</dbReference>